<evidence type="ECO:0000313" key="1">
    <source>
        <dbReference type="EMBL" id="KAI5659025.1"/>
    </source>
</evidence>
<sequence length="144" mass="16563">MVPKLFSKCSISKDQTKEQLEENSTKSWKEATLPPTVGLSLPSPVGFCQDHSGSMTPMARLLRHDVLASLGNMVNLEESVIMSYDMEIQVRRFGRIRKDLEDKSMHNNHQDDRDDDSIYIDGVSYEELQDKYSLFYTKWVGLLE</sequence>
<keyword evidence="2" id="KW-1185">Reference proteome</keyword>
<organism evidence="1 2">
    <name type="scientific">Catharanthus roseus</name>
    <name type="common">Madagascar periwinkle</name>
    <name type="synonym">Vinca rosea</name>
    <dbReference type="NCBI Taxonomy" id="4058"/>
    <lineage>
        <taxon>Eukaryota</taxon>
        <taxon>Viridiplantae</taxon>
        <taxon>Streptophyta</taxon>
        <taxon>Embryophyta</taxon>
        <taxon>Tracheophyta</taxon>
        <taxon>Spermatophyta</taxon>
        <taxon>Magnoliopsida</taxon>
        <taxon>eudicotyledons</taxon>
        <taxon>Gunneridae</taxon>
        <taxon>Pentapetalae</taxon>
        <taxon>asterids</taxon>
        <taxon>lamiids</taxon>
        <taxon>Gentianales</taxon>
        <taxon>Apocynaceae</taxon>
        <taxon>Rauvolfioideae</taxon>
        <taxon>Vinceae</taxon>
        <taxon>Catharanthinae</taxon>
        <taxon>Catharanthus</taxon>
    </lineage>
</organism>
<evidence type="ECO:0000313" key="2">
    <source>
        <dbReference type="Proteomes" id="UP001060085"/>
    </source>
</evidence>
<dbReference type="Proteomes" id="UP001060085">
    <property type="component" value="Linkage Group LG06"/>
</dbReference>
<name>A0ACC0AF84_CATRO</name>
<gene>
    <name evidence="1" type="ORF">M9H77_27818</name>
</gene>
<reference evidence="2" key="1">
    <citation type="journal article" date="2023" name="Nat. Plants">
        <title>Single-cell RNA sequencing provides a high-resolution roadmap for understanding the multicellular compartmentation of specialized metabolism.</title>
        <authorList>
            <person name="Sun S."/>
            <person name="Shen X."/>
            <person name="Li Y."/>
            <person name="Li Y."/>
            <person name="Wang S."/>
            <person name="Li R."/>
            <person name="Zhang H."/>
            <person name="Shen G."/>
            <person name="Guo B."/>
            <person name="Wei J."/>
            <person name="Xu J."/>
            <person name="St-Pierre B."/>
            <person name="Chen S."/>
            <person name="Sun C."/>
        </authorList>
    </citation>
    <scope>NUCLEOTIDE SEQUENCE [LARGE SCALE GENOMIC DNA]</scope>
</reference>
<comment type="caution">
    <text evidence="1">The sequence shown here is derived from an EMBL/GenBank/DDBJ whole genome shotgun (WGS) entry which is preliminary data.</text>
</comment>
<dbReference type="EMBL" id="CM044706">
    <property type="protein sequence ID" value="KAI5659025.1"/>
    <property type="molecule type" value="Genomic_DNA"/>
</dbReference>
<protein>
    <submittedName>
        <fullName evidence="1">Uncharacterized protein</fullName>
    </submittedName>
</protein>
<proteinExistence type="predicted"/>
<accession>A0ACC0AF84</accession>